<evidence type="ECO:0000313" key="1">
    <source>
        <dbReference type="EMBL" id="POR38766.1"/>
    </source>
</evidence>
<proteinExistence type="predicted"/>
<comment type="caution">
    <text evidence="1">The sequence shown here is derived from an EMBL/GenBank/DDBJ whole genome shotgun (WGS) entry which is preliminary data.</text>
</comment>
<protein>
    <submittedName>
        <fullName evidence="1">Thioredoxin-like protein</fullName>
    </submittedName>
</protein>
<keyword evidence="2" id="KW-1185">Reference proteome</keyword>
<dbReference type="Gene3D" id="3.40.30.10">
    <property type="entry name" value="Glutaredoxin"/>
    <property type="match status" value="1"/>
</dbReference>
<dbReference type="EMBL" id="PKSG01000102">
    <property type="protein sequence ID" value="POR38766.1"/>
    <property type="molecule type" value="Genomic_DNA"/>
</dbReference>
<dbReference type="SUPFAM" id="SSF52833">
    <property type="entry name" value="Thioredoxin-like"/>
    <property type="match status" value="1"/>
</dbReference>
<dbReference type="AlphaFoldDB" id="A0A2S4L8L0"/>
<dbReference type="OrthoDB" id="412788at2759"/>
<evidence type="ECO:0000313" key="2">
    <source>
        <dbReference type="Proteomes" id="UP000237481"/>
    </source>
</evidence>
<reference evidence="1 2" key="1">
    <citation type="submission" date="2018-01" db="EMBL/GenBank/DDBJ databases">
        <title>Harnessing the power of phylogenomics to disentangle the directionality and signatures of interkingdom host jumping in the parasitic fungal genus Tolypocladium.</title>
        <authorList>
            <person name="Quandt C.A."/>
            <person name="Patterson W."/>
            <person name="Spatafora J.W."/>
        </authorList>
    </citation>
    <scope>NUCLEOTIDE SEQUENCE [LARGE SCALE GENOMIC DNA]</scope>
    <source>
        <strain evidence="1 2">NRBC 100945</strain>
    </source>
</reference>
<dbReference type="InterPro" id="IPR036249">
    <property type="entry name" value="Thioredoxin-like_sf"/>
</dbReference>
<dbReference type="Proteomes" id="UP000237481">
    <property type="component" value="Unassembled WGS sequence"/>
</dbReference>
<organism evidence="1 2">
    <name type="scientific">Tolypocladium paradoxum</name>
    <dbReference type="NCBI Taxonomy" id="94208"/>
    <lineage>
        <taxon>Eukaryota</taxon>
        <taxon>Fungi</taxon>
        <taxon>Dikarya</taxon>
        <taxon>Ascomycota</taxon>
        <taxon>Pezizomycotina</taxon>
        <taxon>Sordariomycetes</taxon>
        <taxon>Hypocreomycetidae</taxon>
        <taxon>Hypocreales</taxon>
        <taxon>Ophiocordycipitaceae</taxon>
        <taxon>Tolypocladium</taxon>
    </lineage>
</organism>
<name>A0A2S4L8L0_9HYPO</name>
<sequence length="146" mass="16754">MADKTPPVYTLHYFPFSLYSLMARFGFVLGQTLNPETAPKLEIRLVNLHRDENFSEPYLTRVNKKGQVPALTSPALESALDDNHDISKWLCARQPELVPDEHREGIERLMDKIYAYYAKALLVAPEDRNYGLLIILPVLCGPRKRK</sequence>
<accession>A0A2S4L8L0</accession>
<gene>
    <name evidence="1" type="ORF">TPAR_01036</name>
</gene>